<dbReference type="InterPro" id="IPR045278">
    <property type="entry name" value="CRS1/CFM2/CFM3"/>
</dbReference>
<dbReference type="GO" id="GO:0006397">
    <property type="term" value="P:mRNA processing"/>
    <property type="evidence" value="ECO:0007669"/>
    <property type="project" value="UniProtKB-KW"/>
</dbReference>
<dbReference type="InterPro" id="IPR035920">
    <property type="entry name" value="YhbY-like_sf"/>
</dbReference>
<name>A0AAX6GQC4_IRIPA</name>
<evidence type="ECO:0000313" key="18">
    <source>
        <dbReference type="EMBL" id="KAJ6830491.1"/>
    </source>
</evidence>
<dbReference type="GO" id="GO:0000373">
    <property type="term" value="P:Group II intron splicing"/>
    <property type="evidence" value="ECO:0007669"/>
    <property type="project" value="UniProtKB-ARBA"/>
</dbReference>
<evidence type="ECO:0000256" key="12">
    <source>
        <dbReference type="ARBA" id="ARBA00073361"/>
    </source>
</evidence>
<evidence type="ECO:0000256" key="2">
    <source>
        <dbReference type="ARBA" id="ARBA00022528"/>
    </source>
</evidence>
<reference evidence="18" key="2">
    <citation type="submission" date="2023-04" db="EMBL/GenBank/DDBJ databases">
        <authorList>
            <person name="Bruccoleri R.E."/>
            <person name="Oakeley E.J."/>
            <person name="Faust A.-M."/>
            <person name="Dessus-Babus S."/>
            <person name="Altorfer M."/>
            <person name="Burckhardt D."/>
            <person name="Oertli M."/>
            <person name="Naumann U."/>
            <person name="Petersen F."/>
            <person name="Wong J."/>
        </authorList>
    </citation>
    <scope>NUCLEOTIDE SEQUENCE</scope>
    <source>
        <strain evidence="18">GSM-AAB239-AS_SAM_17_03QT</strain>
        <tissue evidence="18">Leaf</tissue>
    </source>
</reference>
<evidence type="ECO:0000256" key="5">
    <source>
        <dbReference type="ARBA" id="ARBA00022737"/>
    </source>
</evidence>
<feature type="domain" description="CRM" evidence="17">
    <location>
        <begin position="386"/>
        <end position="483"/>
    </location>
</feature>
<dbReference type="PROSITE" id="PS51295">
    <property type="entry name" value="CRM"/>
    <property type="match status" value="3"/>
</dbReference>
<dbReference type="Proteomes" id="UP001140949">
    <property type="component" value="Unassembled WGS sequence"/>
</dbReference>
<dbReference type="EMBL" id="JANAVB010017596">
    <property type="protein sequence ID" value="KAJ6830491.1"/>
    <property type="molecule type" value="Genomic_DNA"/>
</dbReference>
<keyword evidence="2" id="KW-0150">Chloroplast</keyword>
<keyword evidence="19" id="KW-1185">Reference proteome</keyword>
<keyword evidence="3" id="KW-0934">Plastid</keyword>
<comment type="subcellular location">
    <subcellularLocation>
        <location evidence="1">Plastid</location>
        <location evidence="1">Chloroplast</location>
    </subcellularLocation>
</comment>
<dbReference type="SUPFAM" id="SSF75471">
    <property type="entry name" value="YhbY-like"/>
    <property type="match status" value="3"/>
</dbReference>
<keyword evidence="8" id="KW-0508">mRNA splicing</keyword>
<dbReference type="GO" id="GO:0009507">
    <property type="term" value="C:chloroplast"/>
    <property type="evidence" value="ECO:0007669"/>
    <property type="project" value="UniProtKB-SubCell"/>
</dbReference>
<dbReference type="PANTHER" id="PTHR31846">
    <property type="entry name" value="CRS1 / YHBY (CRM) DOMAIN-CONTAINING PROTEIN"/>
    <property type="match status" value="1"/>
</dbReference>
<evidence type="ECO:0000256" key="13">
    <source>
        <dbReference type="ARBA" id="ARBA00081881"/>
    </source>
</evidence>
<organism evidence="18 19">
    <name type="scientific">Iris pallida</name>
    <name type="common">Sweet iris</name>
    <dbReference type="NCBI Taxonomy" id="29817"/>
    <lineage>
        <taxon>Eukaryota</taxon>
        <taxon>Viridiplantae</taxon>
        <taxon>Streptophyta</taxon>
        <taxon>Embryophyta</taxon>
        <taxon>Tracheophyta</taxon>
        <taxon>Spermatophyta</taxon>
        <taxon>Magnoliopsida</taxon>
        <taxon>Liliopsida</taxon>
        <taxon>Asparagales</taxon>
        <taxon>Iridaceae</taxon>
        <taxon>Iridoideae</taxon>
        <taxon>Irideae</taxon>
        <taxon>Iris</taxon>
    </lineage>
</organism>
<evidence type="ECO:0000259" key="17">
    <source>
        <dbReference type="PROSITE" id="PS51295"/>
    </source>
</evidence>
<evidence type="ECO:0000313" key="19">
    <source>
        <dbReference type="Proteomes" id="UP001140949"/>
    </source>
</evidence>
<evidence type="ECO:0000256" key="3">
    <source>
        <dbReference type="ARBA" id="ARBA00022640"/>
    </source>
</evidence>
<evidence type="ECO:0000256" key="16">
    <source>
        <dbReference type="SAM" id="MobiDB-lite"/>
    </source>
</evidence>
<protein>
    <recommendedName>
        <fullName evidence="12">CRM-domain containing factor CFM3, chloroplastic/mitochondrial</fullName>
    </recommendedName>
    <alternativeName>
        <fullName evidence="13">Protein CRM FAMILY MEMBER 3</fullName>
    </alternativeName>
</protein>
<feature type="domain" description="CRM" evidence="17">
    <location>
        <begin position="149"/>
        <end position="245"/>
    </location>
</feature>
<evidence type="ECO:0000256" key="10">
    <source>
        <dbReference type="ARBA" id="ARBA00055648"/>
    </source>
</evidence>
<feature type="domain" description="CRM" evidence="17">
    <location>
        <begin position="585"/>
        <end position="685"/>
    </location>
</feature>
<evidence type="ECO:0000256" key="7">
    <source>
        <dbReference type="ARBA" id="ARBA00022946"/>
    </source>
</evidence>
<feature type="region of interest" description="Disordered" evidence="16">
    <location>
        <begin position="1"/>
        <end position="86"/>
    </location>
</feature>
<evidence type="ECO:0000256" key="11">
    <source>
        <dbReference type="ARBA" id="ARBA00064484"/>
    </source>
</evidence>
<keyword evidence="5" id="KW-0677">Repeat</keyword>
<feature type="compositionally biased region" description="Basic and acidic residues" evidence="16">
    <location>
        <begin position="742"/>
        <end position="754"/>
    </location>
</feature>
<evidence type="ECO:0000256" key="14">
    <source>
        <dbReference type="PROSITE-ProRule" id="PRU00626"/>
    </source>
</evidence>
<evidence type="ECO:0000256" key="8">
    <source>
        <dbReference type="ARBA" id="ARBA00023187"/>
    </source>
</evidence>
<keyword evidence="7" id="KW-0809">Transit peptide</keyword>
<evidence type="ECO:0000256" key="9">
    <source>
        <dbReference type="ARBA" id="ARBA00023274"/>
    </source>
</evidence>
<keyword evidence="15" id="KW-0175">Coiled coil</keyword>
<dbReference type="GO" id="GO:1990904">
    <property type="term" value="C:ribonucleoprotein complex"/>
    <property type="evidence" value="ECO:0007669"/>
    <property type="project" value="UniProtKB-KW"/>
</dbReference>
<accession>A0AAX6GQC4</accession>
<feature type="coiled-coil region" evidence="15">
    <location>
        <begin position="705"/>
        <end position="732"/>
    </location>
</feature>
<dbReference type="Pfam" id="PF01985">
    <property type="entry name" value="CRS1_YhbY"/>
    <property type="match status" value="3"/>
</dbReference>
<keyword evidence="6 14" id="KW-0694">RNA-binding</keyword>
<keyword evidence="9" id="KW-0687">Ribonucleoprotein</keyword>
<feature type="compositionally biased region" description="Pro residues" evidence="16">
    <location>
        <begin position="63"/>
        <end position="74"/>
    </location>
</feature>
<feature type="coiled-coil region" evidence="15">
    <location>
        <begin position="547"/>
        <end position="574"/>
    </location>
</feature>
<proteinExistence type="predicted"/>
<evidence type="ECO:0000256" key="6">
    <source>
        <dbReference type="ARBA" id="ARBA00022884"/>
    </source>
</evidence>
<dbReference type="GO" id="GO:0003729">
    <property type="term" value="F:mRNA binding"/>
    <property type="evidence" value="ECO:0007669"/>
    <property type="project" value="InterPro"/>
</dbReference>
<feature type="region of interest" description="Disordered" evidence="16">
    <location>
        <begin position="742"/>
        <end position="765"/>
    </location>
</feature>
<keyword evidence="4" id="KW-0507">mRNA processing</keyword>
<evidence type="ECO:0000256" key="15">
    <source>
        <dbReference type="SAM" id="Coils"/>
    </source>
</evidence>
<feature type="region of interest" description="Disordered" evidence="16">
    <location>
        <begin position="793"/>
        <end position="821"/>
    </location>
</feature>
<dbReference type="FunFam" id="3.30.110.60:FF:000002">
    <property type="entry name" value="CRS2-associated factor 1, chloroplastic"/>
    <property type="match status" value="2"/>
</dbReference>
<comment type="subunit">
    <text evidence="11">Interacts with RNA. Part of large ribonucleo-protein particles that contain CAF1 and/or CAF2, and RNC1.</text>
</comment>
<sequence>MLLSLTSPHFPSKSLKPLKPTPIRCSLSQPAATRKPKPKPETLPKSAIQRISEKLRSLGFAEPDPPPDPPPPSGPGSAGEIFIPTPRELPRYRVGHTIDASWSTPENPVPSPGSGVAVARLGRLWRREKEEEEKERRRRMEELPMAAELVLEEEELRRLRRDGIRLEKRLKVGKAGITEGIVNGIHERWRRSELVKIKCEDLCRMNMKRTHEILERKTGGLVVWRSGTIIILYRGANYKYPYFTDGDQADCNLDNISAEPDTDGISNGQEGKTLSPFIVYPLGQSPNTSLEKADNSLSNFGNPLAKSTNTSRPSLVAGVGSPKKVRLQLPGEAQLGEEADRLLDGLGPRFTDWWGYEPLPVDADLLPGIVHGFRRPFRLLPFGIKPKLTDREMTILRRLSRPLPCHFALGKNRNLQGLALSIVKLWERCEVVKIAIKRGVQNTNSEIMVEELKKLTGGTLLSRDREFIVFYRGKDFLPPAVSNAIEERRNSETGRQKQRPSVISDKENIASSPLCVGRPASVNNIQEETYNENLHIKGRGKVANLAIKRVETKLSQALEKKEKAEKLLAELEKPKEPLLVEADKEGITEEERYMLRKVGLRMKPFLLLGRRGVFAGTVENMHLHWKYRELVKIISKDRSIEHVEIAARTLEAESGGILVAVERVNKGHAIIVYRGKNYRRPATLRPMTLLNKKEAMKRSLEAQRRESLKLHVLSLSRNIEKLEDQMLVKNDQSAVDTKRLTEYEKSSSGDEMNKWDGSVGRHSSSSEFAHHQDNIEAEDHPTIYKMLLTECERSDTMDTVNEEGESTERGDSEVSTYSESE</sequence>
<evidence type="ECO:0000256" key="1">
    <source>
        <dbReference type="ARBA" id="ARBA00004229"/>
    </source>
</evidence>
<dbReference type="FunFam" id="3.30.110.60:FF:000003">
    <property type="entry name" value="CRM-domain containing factor CFM3B, chloroplastic"/>
    <property type="match status" value="1"/>
</dbReference>
<reference evidence="18" key="1">
    <citation type="journal article" date="2023" name="GigaByte">
        <title>Genome assembly of the bearded iris, Iris pallida Lam.</title>
        <authorList>
            <person name="Bruccoleri R.E."/>
            <person name="Oakeley E.J."/>
            <person name="Faust A.M.E."/>
            <person name="Altorfer M."/>
            <person name="Dessus-Babus S."/>
            <person name="Burckhardt D."/>
            <person name="Oertli M."/>
            <person name="Naumann U."/>
            <person name="Petersen F."/>
            <person name="Wong J."/>
        </authorList>
    </citation>
    <scope>NUCLEOTIDE SEQUENCE</scope>
    <source>
        <strain evidence="18">GSM-AAB239-AS_SAM_17_03QT</strain>
    </source>
</reference>
<gene>
    <name evidence="18" type="ORF">M6B38_354665</name>
</gene>
<dbReference type="AlphaFoldDB" id="A0AAX6GQC4"/>
<comment type="function">
    <text evidence="10">Binds specific group II introns in chloroplasts and facilitates their splicing. Acts on subgroup IIB introns. The substrates of the subgroup IIB also require the CRM domain proteins CAF1 or CAF2, with a simultaneous binding of CFM3 and CAF1 or CAF2. May influence the biogenesis of the mitochondrial small ribosomal subunit.</text>
</comment>
<evidence type="ECO:0000256" key="4">
    <source>
        <dbReference type="ARBA" id="ARBA00022664"/>
    </source>
</evidence>
<dbReference type="InterPro" id="IPR001890">
    <property type="entry name" value="RNA-binding_CRM"/>
</dbReference>
<dbReference type="PANTHER" id="PTHR31846:SF20">
    <property type="entry name" value="CRM-DOMAIN CONTAINING FACTOR CFM2, CHLOROPLASTIC"/>
    <property type="match status" value="1"/>
</dbReference>
<dbReference type="Gene3D" id="3.30.110.60">
    <property type="entry name" value="YhbY-like"/>
    <property type="match status" value="3"/>
</dbReference>
<comment type="caution">
    <text evidence="18">The sequence shown here is derived from an EMBL/GenBank/DDBJ whole genome shotgun (WGS) entry which is preliminary data.</text>
</comment>
<dbReference type="SMART" id="SM01103">
    <property type="entry name" value="CRS1_YhbY"/>
    <property type="match status" value="3"/>
</dbReference>